<sequence length="267" mass="29850">MAELHNPLFEDEKEFLERQKLEYERALLGDVDHIKEKTQEVGKYAAIGAGILGGIWLISKALGSRNDSDDDDDEGYEEFEDDRLARKAQKKREKLERKQNKNAHRASYVSNPAVHEASRQSVGDDYGFGGGHQFDRGQQHAAAGRADLAPDVYHASAETDPFPPLAYDDARRLPVSMFDANQQFANKQPNMIASVLHSFLQSDTGKMLTAQVTAVLMAYVAKKVGEYLPVNKNSDLADNPTVTHMEPETKDIDFTYHHDDADAQQSL</sequence>
<dbReference type="EMBL" id="CP060784">
    <property type="protein sequence ID" value="QNP53401.1"/>
    <property type="molecule type" value="Genomic_DNA"/>
</dbReference>
<evidence type="ECO:0000256" key="1">
    <source>
        <dbReference type="SAM" id="MobiDB-lite"/>
    </source>
</evidence>
<gene>
    <name evidence="2" type="ORF">H9L05_07350</name>
</gene>
<dbReference type="RefSeq" id="WP_187733616.1">
    <property type="nucleotide sequence ID" value="NZ_BMFN01000001.1"/>
</dbReference>
<feature type="region of interest" description="Disordered" evidence="1">
    <location>
        <begin position="64"/>
        <end position="143"/>
    </location>
</feature>
<proteinExistence type="predicted"/>
<organism evidence="2 3">
    <name type="scientific">Hymenobacter qilianensis</name>
    <dbReference type="NCBI Taxonomy" id="1385715"/>
    <lineage>
        <taxon>Bacteria</taxon>
        <taxon>Pseudomonadati</taxon>
        <taxon>Bacteroidota</taxon>
        <taxon>Cytophagia</taxon>
        <taxon>Cytophagales</taxon>
        <taxon>Hymenobacteraceae</taxon>
        <taxon>Hymenobacter</taxon>
    </lineage>
</organism>
<keyword evidence="3" id="KW-1185">Reference proteome</keyword>
<dbReference type="Proteomes" id="UP000516093">
    <property type="component" value="Chromosome"/>
</dbReference>
<feature type="compositionally biased region" description="Acidic residues" evidence="1">
    <location>
        <begin position="68"/>
        <end position="81"/>
    </location>
</feature>
<dbReference type="KEGG" id="hqi:H9L05_07350"/>
<protein>
    <submittedName>
        <fullName evidence="2">Uncharacterized protein</fullName>
    </submittedName>
</protein>
<reference evidence="2 3" key="1">
    <citation type="submission" date="2020-08" db="EMBL/GenBank/DDBJ databases">
        <title>Genome sequence of Hymenobacter qilianensis JCM 19763T.</title>
        <authorList>
            <person name="Hyun D.-W."/>
            <person name="Bae J.-W."/>
        </authorList>
    </citation>
    <scope>NUCLEOTIDE SEQUENCE [LARGE SCALE GENOMIC DNA]</scope>
    <source>
        <strain evidence="2 3">JCM 19763</strain>
    </source>
</reference>
<evidence type="ECO:0000313" key="2">
    <source>
        <dbReference type="EMBL" id="QNP53401.1"/>
    </source>
</evidence>
<accession>A0A7H0GYN5</accession>
<dbReference type="AlphaFoldDB" id="A0A7H0GYN5"/>
<name>A0A7H0GYN5_9BACT</name>
<evidence type="ECO:0000313" key="3">
    <source>
        <dbReference type="Proteomes" id="UP000516093"/>
    </source>
</evidence>